<evidence type="ECO:0000313" key="3">
    <source>
        <dbReference type="EMBL" id="HIU27754.1"/>
    </source>
</evidence>
<gene>
    <name evidence="3" type="ORF">IAD16_05195</name>
</gene>
<organism evidence="3 4">
    <name type="scientific">Candidatus Fimisoma avicola</name>
    <dbReference type="NCBI Taxonomy" id="2840826"/>
    <lineage>
        <taxon>Bacteria</taxon>
        <taxon>Bacillati</taxon>
        <taxon>Bacillota</taxon>
        <taxon>Clostridia</taxon>
        <taxon>Eubacteriales</taxon>
        <taxon>Candidatus Fimisoma</taxon>
    </lineage>
</organism>
<keyword evidence="1" id="KW-0378">Hydrolase</keyword>
<dbReference type="Proteomes" id="UP000824091">
    <property type="component" value="Unassembled WGS sequence"/>
</dbReference>
<accession>A0A9D1I3W8</accession>
<dbReference type="EMBL" id="DVMO01000078">
    <property type="protein sequence ID" value="HIU27754.1"/>
    <property type="molecule type" value="Genomic_DNA"/>
</dbReference>
<dbReference type="Gene3D" id="3.40.50.1820">
    <property type="entry name" value="alpha/beta hydrolase"/>
    <property type="match status" value="1"/>
</dbReference>
<dbReference type="GO" id="GO:0004252">
    <property type="term" value="F:serine-type endopeptidase activity"/>
    <property type="evidence" value="ECO:0007669"/>
    <property type="project" value="TreeGrafter"/>
</dbReference>
<dbReference type="SUPFAM" id="SSF53474">
    <property type="entry name" value="alpha/beta-Hydrolases"/>
    <property type="match status" value="1"/>
</dbReference>
<dbReference type="InterPro" id="IPR029058">
    <property type="entry name" value="AB_hydrolase_fold"/>
</dbReference>
<protein>
    <submittedName>
        <fullName evidence="3">S9 family peptidase</fullName>
    </submittedName>
</protein>
<reference evidence="3" key="2">
    <citation type="journal article" date="2021" name="PeerJ">
        <title>Extensive microbial diversity within the chicken gut microbiome revealed by metagenomics and culture.</title>
        <authorList>
            <person name="Gilroy R."/>
            <person name="Ravi A."/>
            <person name="Getino M."/>
            <person name="Pursley I."/>
            <person name="Horton D.L."/>
            <person name="Alikhan N.F."/>
            <person name="Baker D."/>
            <person name="Gharbi K."/>
            <person name="Hall N."/>
            <person name="Watson M."/>
            <person name="Adriaenssens E.M."/>
            <person name="Foster-Nyarko E."/>
            <person name="Jarju S."/>
            <person name="Secka A."/>
            <person name="Antonio M."/>
            <person name="Oren A."/>
            <person name="Chaudhuri R.R."/>
            <person name="La Ragione R."/>
            <person name="Hildebrand F."/>
            <person name="Pallen M.J."/>
        </authorList>
    </citation>
    <scope>NUCLEOTIDE SEQUENCE</scope>
    <source>
        <strain evidence="3">11300</strain>
    </source>
</reference>
<dbReference type="GO" id="GO:0006508">
    <property type="term" value="P:proteolysis"/>
    <property type="evidence" value="ECO:0007669"/>
    <property type="project" value="InterPro"/>
</dbReference>
<sequence length="696" mass="78779">MKKRITDDFFKEYVNTTHMKPNGSGLFSFVRYDTDMENDRYISDLYLFDMDAGKVKERLTYDGSAGAHQWLDAENLVILGARDQADKDMIGKGIPLAVFYKFNIITKEYTKLFSLHKGIYDFRIIDENRFLLLSSENTIRESWLHEAGGDWEKYAEIAEMESRYFIADEVPFWTNDGGYCNKELGRVYFYDRSGGFCRDMGRGASADWTADPGCPDGGAEGSLIRLSGDDISIFAIDSYKDKYGIFYGVDSGGMQKTEGKVYKIDYSTMEVTAIDDSNLYVYAAIQAVDESRILLCRSDRALHGEYQNGYIDILDMDTGIFTRNNKHADIHFYDNVLTDVTYLSGWLNKITVTENGIIYISTRGGDSKLYFSPFGSDHMTELTHESGKILDYFADGDKIYMSAMRGLDGGEFYMLDPASGTELRLTDFNTALKDEFQFPQIQSCDFVNSDGITIQGWAMKPAVFEDGKKYPAILFIHGGPGSAYGPVATHEMFAMCAEGWGVIYCNPRGSEGRGGDFADIRQKWGTVDYRDLMEFTDAAIERFPWIDKERLGITGGSYGGIIINWILGHTGRYKAAISDRCVSNLFSDYGMSDIGFPCNKDTYGTTPWEDPEYLWNQSGLKYAPFIKTPVLFIHGVEDHRCTCDHALQLHSAITYFGGTSRVFAVKGETHELCRSGSPVNRRRRIAEMISWFRKYL</sequence>
<feature type="domain" description="Peptidase S9 prolyl oligopeptidase catalytic" evidence="2">
    <location>
        <begin position="490"/>
        <end position="696"/>
    </location>
</feature>
<dbReference type="InterPro" id="IPR001375">
    <property type="entry name" value="Peptidase_S9_cat"/>
</dbReference>
<dbReference type="Pfam" id="PF00326">
    <property type="entry name" value="Peptidase_S9"/>
    <property type="match status" value="1"/>
</dbReference>
<comment type="caution">
    <text evidence="3">The sequence shown here is derived from an EMBL/GenBank/DDBJ whole genome shotgun (WGS) entry which is preliminary data.</text>
</comment>
<name>A0A9D1I3W8_9FIRM</name>
<evidence type="ECO:0000259" key="2">
    <source>
        <dbReference type="Pfam" id="PF00326"/>
    </source>
</evidence>
<evidence type="ECO:0000313" key="4">
    <source>
        <dbReference type="Proteomes" id="UP000824091"/>
    </source>
</evidence>
<proteinExistence type="predicted"/>
<dbReference type="AlphaFoldDB" id="A0A9D1I3W8"/>
<dbReference type="PANTHER" id="PTHR42776">
    <property type="entry name" value="SERINE PEPTIDASE S9 FAMILY MEMBER"/>
    <property type="match status" value="1"/>
</dbReference>
<evidence type="ECO:0000256" key="1">
    <source>
        <dbReference type="ARBA" id="ARBA00022801"/>
    </source>
</evidence>
<reference evidence="3" key="1">
    <citation type="submission" date="2020-10" db="EMBL/GenBank/DDBJ databases">
        <authorList>
            <person name="Gilroy R."/>
        </authorList>
    </citation>
    <scope>NUCLEOTIDE SEQUENCE</scope>
    <source>
        <strain evidence="3">11300</strain>
    </source>
</reference>
<dbReference type="PANTHER" id="PTHR42776:SF27">
    <property type="entry name" value="DIPEPTIDYL PEPTIDASE FAMILY MEMBER 6"/>
    <property type="match status" value="1"/>
</dbReference>
<dbReference type="SUPFAM" id="SSF82171">
    <property type="entry name" value="DPP6 N-terminal domain-like"/>
    <property type="match status" value="1"/>
</dbReference>